<organism evidence="1 2">
    <name type="scientific">Comamonas thiooxydans</name>
    <dbReference type="NCBI Taxonomy" id="363952"/>
    <lineage>
        <taxon>Bacteria</taxon>
        <taxon>Pseudomonadati</taxon>
        <taxon>Pseudomonadota</taxon>
        <taxon>Betaproteobacteria</taxon>
        <taxon>Burkholderiales</taxon>
        <taxon>Comamonadaceae</taxon>
        <taxon>Comamonas</taxon>
    </lineage>
</organism>
<dbReference type="Gene3D" id="2.40.10.180">
    <property type="entry name" value="Phage tail proteins"/>
    <property type="match status" value="1"/>
</dbReference>
<gene>
    <name evidence="1" type="ORF">P245_15530</name>
</gene>
<proteinExistence type="predicted"/>
<name>A0A0E3BFF9_9BURK</name>
<comment type="caution">
    <text evidence="1">The sequence shown here is derived from an EMBL/GenBank/DDBJ whole genome shotgun (WGS) entry which is preliminary data.</text>
</comment>
<dbReference type="EMBL" id="AWTN01000095">
    <property type="protein sequence ID" value="KGG90855.1"/>
    <property type="molecule type" value="Genomic_DNA"/>
</dbReference>
<dbReference type="Pfam" id="PF05354">
    <property type="entry name" value="Phage_attach"/>
    <property type="match status" value="1"/>
</dbReference>
<dbReference type="AlphaFoldDB" id="A0A0E3BFF9"/>
<sequence>MSLAPFARLESQVSKAVFRTLPNAIVSIDGGEDFGGIFDDDAAAGGVGPIGMATTQPTVLVPADKLPANPVGLPISINGKAYSIAESDPDGTDMRLMLEVVL</sequence>
<dbReference type="Proteomes" id="UP000029567">
    <property type="component" value="Unassembled WGS sequence"/>
</dbReference>
<reference evidence="1 2" key="1">
    <citation type="submission" date="2013-09" db="EMBL/GenBank/DDBJ databases">
        <title>High correlation between genotypes and phenotypes of environmental bacteria Comamonas testosteroni strains.</title>
        <authorList>
            <person name="Liu L."/>
            <person name="Zhu W."/>
            <person name="Xia X."/>
            <person name="Xu B."/>
            <person name="Luo M."/>
            <person name="Wang G."/>
        </authorList>
    </citation>
    <scope>NUCLEOTIDE SEQUENCE [LARGE SCALE GENOMIC DNA]</scope>
    <source>
        <strain evidence="1 2">JL14</strain>
    </source>
</reference>
<accession>A0A0E3BFF9</accession>
<evidence type="ECO:0000313" key="2">
    <source>
        <dbReference type="Proteomes" id="UP000029567"/>
    </source>
</evidence>
<evidence type="ECO:0000313" key="1">
    <source>
        <dbReference type="EMBL" id="KGG90855.1"/>
    </source>
</evidence>
<dbReference type="RefSeq" id="WP_034380357.1">
    <property type="nucleotide sequence ID" value="NZ_AWTN01000095.1"/>
</dbReference>
<protein>
    <submittedName>
        <fullName evidence="1">Uncharacterized protein</fullName>
    </submittedName>
</protein>
<dbReference type="GO" id="GO:0019068">
    <property type="term" value="P:virion assembly"/>
    <property type="evidence" value="ECO:0007669"/>
    <property type="project" value="InterPro"/>
</dbReference>
<dbReference type="InterPro" id="IPR008018">
    <property type="entry name" value="Phage_tail_attach_FII"/>
</dbReference>
<dbReference type="InterPro" id="IPR053734">
    <property type="entry name" value="Phage_Head-Tail_Connect_sf"/>
</dbReference>